<accession>A0A9W6B264</accession>
<dbReference type="RefSeq" id="WP_286136650.1">
    <property type="nucleotide sequence ID" value="NZ_BRPL01000002.1"/>
</dbReference>
<dbReference type="AlphaFoldDB" id="A0A9W6B264"/>
<protein>
    <submittedName>
        <fullName evidence="1">Uncharacterized protein</fullName>
    </submittedName>
</protein>
<evidence type="ECO:0000313" key="2">
    <source>
        <dbReference type="Proteomes" id="UP001144204"/>
    </source>
</evidence>
<comment type="caution">
    <text evidence="1">The sequence shown here is derived from an EMBL/GenBank/DDBJ whole genome shotgun (WGS) entry which is preliminary data.</text>
</comment>
<dbReference type="EMBL" id="BRPL01000002">
    <property type="protein sequence ID" value="GLB47191.1"/>
    <property type="molecule type" value="Genomic_DNA"/>
</dbReference>
<name>A0A9W6B264_9LACO</name>
<organism evidence="1 2">
    <name type="scientific">Philodulcilactobacillus myokoensis</name>
    <dbReference type="NCBI Taxonomy" id="2929573"/>
    <lineage>
        <taxon>Bacteria</taxon>
        <taxon>Bacillati</taxon>
        <taxon>Bacillota</taxon>
        <taxon>Bacilli</taxon>
        <taxon>Lactobacillales</taxon>
        <taxon>Lactobacillaceae</taxon>
        <taxon>Philodulcilactobacillus</taxon>
    </lineage>
</organism>
<evidence type="ECO:0000313" key="1">
    <source>
        <dbReference type="EMBL" id="GLB47191.1"/>
    </source>
</evidence>
<sequence length="139" mass="16012">MRVVRLADYARNISNLIASTNDTGSKMGKHFTPLKKAISNQNFESIDLKSTKNEFQNGTDVYKKNLKHLQTMRVPARVLGKHKMMIDDYQKYVSACQQMVDSINLDDSKVDQKLFNQSEKDQDRSIVDFVKYAQKIMMG</sequence>
<proteinExistence type="predicted"/>
<gene>
    <name evidence="1" type="ORF">WR164_11700</name>
</gene>
<reference evidence="1" key="1">
    <citation type="submission" date="2022-07" db="EMBL/GenBank/DDBJ databases">
        <authorList>
            <person name="Kouya T."/>
            <person name="Ishiyama Y."/>
        </authorList>
    </citation>
    <scope>NUCLEOTIDE SEQUENCE</scope>
    <source>
        <strain evidence="1">WR16-4</strain>
    </source>
</reference>
<reference evidence="1" key="2">
    <citation type="journal article" date="2023" name="PLoS ONE">
        <title>Philodulcilactobacillus myokoensis gen. nov., sp. nov., a fructophilic, acidophilic, and agar-phobic lactic acid bacterium isolated from fermented vegetable extracts.</title>
        <authorList>
            <person name="Kouya T."/>
            <person name="Ishiyama Y."/>
            <person name="Ohashi S."/>
            <person name="Kumakubo R."/>
            <person name="Yamazaki T."/>
            <person name="Otaki T."/>
        </authorList>
    </citation>
    <scope>NUCLEOTIDE SEQUENCE</scope>
    <source>
        <strain evidence="1">WR16-4</strain>
    </source>
</reference>
<keyword evidence="2" id="KW-1185">Reference proteome</keyword>
<dbReference type="Proteomes" id="UP001144204">
    <property type="component" value="Unassembled WGS sequence"/>
</dbReference>